<dbReference type="SUPFAM" id="SSF48317">
    <property type="entry name" value="Acid phosphatase/Vanadium-dependent haloperoxidase"/>
    <property type="match status" value="1"/>
</dbReference>
<dbReference type="GO" id="GO:0005886">
    <property type="term" value="C:plasma membrane"/>
    <property type="evidence" value="ECO:0007669"/>
    <property type="project" value="UniProtKB-SubCell"/>
</dbReference>
<feature type="domain" description="Phosphatidic acid phosphatase type 2/haloperoxidase" evidence="8">
    <location>
        <begin position="90"/>
        <end position="197"/>
    </location>
</feature>
<dbReference type="Proteomes" id="UP000267900">
    <property type="component" value="Chromosome"/>
</dbReference>
<keyword evidence="4" id="KW-0378">Hydrolase</keyword>
<dbReference type="OrthoDB" id="5243958at2"/>
<accession>A0A3S9PR93</accession>
<evidence type="ECO:0000256" key="3">
    <source>
        <dbReference type="ARBA" id="ARBA00022692"/>
    </source>
</evidence>
<keyword evidence="10" id="KW-1185">Reference proteome</keyword>
<keyword evidence="2" id="KW-1003">Cell membrane</keyword>
<keyword evidence="3 7" id="KW-0812">Transmembrane</keyword>
<dbReference type="Gene3D" id="1.20.144.10">
    <property type="entry name" value="Phosphatidic acid phosphatase type 2/haloperoxidase"/>
    <property type="match status" value="1"/>
</dbReference>
<evidence type="ECO:0000256" key="1">
    <source>
        <dbReference type="ARBA" id="ARBA00004651"/>
    </source>
</evidence>
<gene>
    <name evidence="9" type="ORF">EKH77_30045</name>
</gene>
<evidence type="ECO:0000256" key="4">
    <source>
        <dbReference type="ARBA" id="ARBA00022801"/>
    </source>
</evidence>
<dbReference type="SMART" id="SM00014">
    <property type="entry name" value="acidPPc"/>
    <property type="match status" value="1"/>
</dbReference>
<dbReference type="Pfam" id="PF01569">
    <property type="entry name" value="PAP2"/>
    <property type="match status" value="1"/>
</dbReference>
<evidence type="ECO:0000313" key="9">
    <source>
        <dbReference type="EMBL" id="AZQ74877.1"/>
    </source>
</evidence>
<keyword evidence="6 7" id="KW-0472">Membrane</keyword>
<dbReference type="GO" id="GO:0016787">
    <property type="term" value="F:hydrolase activity"/>
    <property type="evidence" value="ECO:0007669"/>
    <property type="project" value="UniProtKB-KW"/>
</dbReference>
<feature type="transmembrane region" description="Helical" evidence="7">
    <location>
        <begin position="182"/>
        <end position="204"/>
    </location>
</feature>
<dbReference type="AlphaFoldDB" id="A0A3S9PR93"/>
<dbReference type="InterPro" id="IPR000326">
    <property type="entry name" value="PAP2/HPO"/>
</dbReference>
<organism evidence="9 10">
    <name type="scientific">Streptomyces luteoverticillatus</name>
    <name type="common">Streptoverticillium luteoverticillatus</name>
    <dbReference type="NCBI Taxonomy" id="66425"/>
    <lineage>
        <taxon>Bacteria</taxon>
        <taxon>Bacillati</taxon>
        <taxon>Actinomycetota</taxon>
        <taxon>Actinomycetes</taxon>
        <taxon>Kitasatosporales</taxon>
        <taxon>Streptomycetaceae</taxon>
        <taxon>Streptomyces</taxon>
    </lineage>
</organism>
<name>A0A3S9PR93_STRLT</name>
<reference evidence="9 10" key="1">
    <citation type="submission" date="2018-12" db="EMBL/GenBank/DDBJ databases">
        <title>The whole draft genome of Streptomyce luteoverticillatus CGMCC 15060.</title>
        <authorList>
            <person name="Feng Z."/>
            <person name="Chen G."/>
            <person name="Zhang J."/>
            <person name="Zhu H."/>
            <person name="Yu X."/>
            <person name="Zhang W."/>
            <person name="Zhang X."/>
        </authorList>
    </citation>
    <scope>NUCLEOTIDE SEQUENCE [LARGE SCALE GENOMIC DNA]</scope>
    <source>
        <strain evidence="9 10">CGMCC 15060</strain>
    </source>
</reference>
<evidence type="ECO:0000256" key="7">
    <source>
        <dbReference type="SAM" id="Phobius"/>
    </source>
</evidence>
<evidence type="ECO:0000313" key="10">
    <source>
        <dbReference type="Proteomes" id="UP000267900"/>
    </source>
</evidence>
<dbReference type="PANTHER" id="PTHR14969">
    <property type="entry name" value="SPHINGOSINE-1-PHOSPHATE PHOSPHOHYDROLASE"/>
    <property type="match status" value="1"/>
</dbReference>
<comment type="subcellular location">
    <subcellularLocation>
        <location evidence="1">Cell membrane</location>
        <topology evidence="1">Multi-pass membrane protein</topology>
    </subcellularLocation>
</comment>
<evidence type="ECO:0000256" key="6">
    <source>
        <dbReference type="ARBA" id="ARBA00023136"/>
    </source>
</evidence>
<evidence type="ECO:0000256" key="5">
    <source>
        <dbReference type="ARBA" id="ARBA00022989"/>
    </source>
</evidence>
<evidence type="ECO:0000259" key="8">
    <source>
        <dbReference type="SMART" id="SM00014"/>
    </source>
</evidence>
<dbReference type="InterPro" id="IPR036938">
    <property type="entry name" value="PAP2/HPO_sf"/>
</dbReference>
<feature type="transmembrane region" description="Helical" evidence="7">
    <location>
        <begin position="88"/>
        <end position="108"/>
    </location>
</feature>
<feature type="transmembrane region" description="Helical" evidence="7">
    <location>
        <begin position="57"/>
        <end position="76"/>
    </location>
</feature>
<protein>
    <submittedName>
        <fullName evidence="9">Phosphatase PAP2 family protein</fullName>
    </submittedName>
</protein>
<feature type="transmembrane region" description="Helical" evidence="7">
    <location>
        <begin position="159"/>
        <end position="176"/>
    </location>
</feature>
<keyword evidence="5 7" id="KW-1133">Transmembrane helix</keyword>
<sequence>MLAPPSALPAAPVPAAAAPTGPSLAFDGSTVDGGWYTDVTQLARHSSPLLNDVMSAWSSYGLALFALLMLVVWWRARRADAATMARALAVPLVVVLVYGVDMVLKSVVREVRPCRSIPHSFTLESCPAPSDWAFPSNHTVIAFSAATALWLLDRRLGALAFLAAVAMGFSRIWVGAHYPHDVAAGAVVGVLVALPLAAASGRAAPWVERARRGKLRPLLAAG</sequence>
<dbReference type="PANTHER" id="PTHR14969:SF62">
    <property type="entry name" value="DECAPRENYLPHOSPHORYL-5-PHOSPHORIBOSE PHOSPHATASE RV3807C-RELATED"/>
    <property type="match status" value="1"/>
</dbReference>
<dbReference type="EMBL" id="CP034587">
    <property type="protein sequence ID" value="AZQ74877.1"/>
    <property type="molecule type" value="Genomic_DNA"/>
</dbReference>
<proteinExistence type="predicted"/>
<feature type="transmembrane region" description="Helical" evidence="7">
    <location>
        <begin position="132"/>
        <end position="152"/>
    </location>
</feature>
<dbReference type="RefSeq" id="WP_126917379.1">
    <property type="nucleotide sequence ID" value="NZ_CP034587.1"/>
</dbReference>
<evidence type="ECO:0000256" key="2">
    <source>
        <dbReference type="ARBA" id="ARBA00022475"/>
    </source>
</evidence>